<name>A0A4R6DD71_9MICO</name>
<dbReference type="OrthoDB" id="5244233at2"/>
<comment type="caution">
    <text evidence="3">The sequence shown here is derived from an EMBL/GenBank/DDBJ whole genome shotgun (WGS) entry which is preliminary data.</text>
</comment>
<organism evidence="3 4">
    <name type="scientific">Curtobacterium flaccumfaciens</name>
    <dbReference type="NCBI Taxonomy" id="2035"/>
    <lineage>
        <taxon>Bacteria</taxon>
        <taxon>Bacillati</taxon>
        <taxon>Actinomycetota</taxon>
        <taxon>Actinomycetes</taxon>
        <taxon>Micrococcales</taxon>
        <taxon>Microbacteriaceae</taxon>
        <taxon>Curtobacterium</taxon>
    </lineage>
</organism>
<keyword evidence="1" id="KW-0472">Membrane</keyword>
<sequence length="148" mass="15296">MTLPAAGWFPDPQDASRLRWWDGRAWGAATRVLPSRAEPIVPVVVTPVGPSFSVQPSVVRTASWASGGSRVHRVSVFSSLAVLLAAASVVFNPWGLCSAVALFCGVVGMLRPGATGGWRVLARSASASAIVVAVATAAVAASAQFHLF</sequence>
<dbReference type="RefSeq" id="WP_133520942.1">
    <property type="nucleotide sequence ID" value="NZ_SNVW01000013.1"/>
</dbReference>
<dbReference type="EMBL" id="SNVW01000013">
    <property type="protein sequence ID" value="TDN42313.1"/>
    <property type="molecule type" value="Genomic_DNA"/>
</dbReference>
<dbReference type="Proteomes" id="UP000295764">
    <property type="component" value="Unassembled WGS sequence"/>
</dbReference>
<accession>A0A4R6DD71</accession>
<keyword evidence="1" id="KW-0812">Transmembrane</keyword>
<evidence type="ECO:0000259" key="2">
    <source>
        <dbReference type="Pfam" id="PF10708"/>
    </source>
</evidence>
<gene>
    <name evidence="3" type="ORF">EDF64_11390</name>
</gene>
<reference evidence="3 4" key="1">
    <citation type="submission" date="2019-03" db="EMBL/GenBank/DDBJ databases">
        <title>Genomic analyses of the natural microbiome of Caenorhabditis elegans.</title>
        <authorList>
            <person name="Samuel B."/>
        </authorList>
    </citation>
    <scope>NUCLEOTIDE SEQUENCE [LARGE SCALE GENOMIC DNA]</scope>
    <source>
        <strain evidence="3 4">JUb65</strain>
    </source>
</reference>
<feature type="domain" description="DUF2510" evidence="2">
    <location>
        <begin position="6"/>
        <end position="36"/>
    </location>
</feature>
<feature type="transmembrane region" description="Helical" evidence="1">
    <location>
        <begin position="80"/>
        <end position="108"/>
    </location>
</feature>
<evidence type="ECO:0000313" key="4">
    <source>
        <dbReference type="Proteomes" id="UP000295764"/>
    </source>
</evidence>
<dbReference type="InterPro" id="IPR018929">
    <property type="entry name" value="DUF2510"/>
</dbReference>
<feature type="transmembrane region" description="Helical" evidence="1">
    <location>
        <begin position="120"/>
        <end position="143"/>
    </location>
</feature>
<evidence type="ECO:0000313" key="3">
    <source>
        <dbReference type="EMBL" id="TDN42313.1"/>
    </source>
</evidence>
<dbReference type="Pfam" id="PF10708">
    <property type="entry name" value="DUF2510"/>
    <property type="match status" value="1"/>
</dbReference>
<dbReference type="AlphaFoldDB" id="A0A4R6DD71"/>
<keyword evidence="1" id="KW-1133">Transmembrane helix</keyword>
<evidence type="ECO:0000256" key="1">
    <source>
        <dbReference type="SAM" id="Phobius"/>
    </source>
</evidence>
<protein>
    <submittedName>
        <fullName evidence="3">Uncharacterized protein DUF2510</fullName>
    </submittedName>
</protein>
<proteinExistence type="predicted"/>